<dbReference type="InterPro" id="IPR050853">
    <property type="entry name" value="WD_repeat_DNA-damage-binding"/>
</dbReference>
<dbReference type="GO" id="GO:0006974">
    <property type="term" value="P:DNA damage response"/>
    <property type="evidence" value="ECO:0007669"/>
    <property type="project" value="UniProtKB-KW"/>
</dbReference>
<organism evidence="5 6">
    <name type="scientific">Lepidopterella palustris CBS 459.81</name>
    <dbReference type="NCBI Taxonomy" id="1314670"/>
    <lineage>
        <taxon>Eukaryota</taxon>
        <taxon>Fungi</taxon>
        <taxon>Dikarya</taxon>
        <taxon>Ascomycota</taxon>
        <taxon>Pezizomycotina</taxon>
        <taxon>Dothideomycetes</taxon>
        <taxon>Pleosporomycetidae</taxon>
        <taxon>Mytilinidiales</taxon>
        <taxon>Argynnaceae</taxon>
        <taxon>Lepidopterella</taxon>
    </lineage>
</organism>
<evidence type="ECO:0000256" key="4">
    <source>
        <dbReference type="SAM" id="MobiDB-lite"/>
    </source>
</evidence>
<keyword evidence="1 3" id="KW-0853">WD repeat</keyword>
<evidence type="ECO:0000256" key="3">
    <source>
        <dbReference type="RuleBase" id="RU365004"/>
    </source>
</evidence>
<dbReference type="GO" id="GO:2000001">
    <property type="term" value="P:regulation of DNA damage checkpoint"/>
    <property type="evidence" value="ECO:0007669"/>
    <property type="project" value="TreeGrafter"/>
</dbReference>
<comment type="similarity">
    <text evidence="3">Belongs to the WD repeat DDB2/WDR76 family.</text>
</comment>
<dbReference type="OrthoDB" id="9890280at2759"/>
<feature type="compositionally biased region" description="Low complexity" evidence="4">
    <location>
        <begin position="41"/>
        <end position="52"/>
    </location>
</feature>
<keyword evidence="6" id="KW-1185">Reference proteome</keyword>
<evidence type="ECO:0000313" key="6">
    <source>
        <dbReference type="Proteomes" id="UP000250266"/>
    </source>
</evidence>
<gene>
    <name evidence="5" type="ORF">K432DRAFT_296065</name>
</gene>
<proteinExistence type="inferred from homology"/>
<name>A0A8E2JG36_9PEZI</name>
<reference evidence="5 6" key="1">
    <citation type="journal article" date="2016" name="Nat. Commun.">
        <title>Ectomycorrhizal ecology is imprinted in the genome of the dominant symbiotic fungus Cenococcum geophilum.</title>
        <authorList>
            <consortium name="DOE Joint Genome Institute"/>
            <person name="Peter M."/>
            <person name="Kohler A."/>
            <person name="Ohm R.A."/>
            <person name="Kuo A."/>
            <person name="Krutzmann J."/>
            <person name="Morin E."/>
            <person name="Arend M."/>
            <person name="Barry K.W."/>
            <person name="Binder M."/>
            <person name="Choi C."/>
            <person name="Clum A."/>
            <person name="Copeland A."/>
            <person name="Grisel N."/>
            <person name="Haridas S."/>
            <person name="Kipfer T."/>
            <person name="LaButti K."/>
            <person name="Lindquist E."/>
            <person name="Lipzen A."/>
            <person name="Maire R."/>
            <person name="Meier B."/>
            <person name="Mihaltcheva S."/>
            <person name="Molinier V."/>
            <person name="Murat C."/>
            <person name="Poggeler S."/>
            <person name="Quandt C.A."/>
            <person name="Sperisen C."/>
            <person name="Tritt A."/>
            <person name="Tisserant E."/>
            <person name="Crous P.W."/>
            <person name="Henrissat B."/>
            <person name="Nehls U."/>
            <person name="Egli S."/>
            <person name="Spatafora J.W."/>
            <person name="Grigoriev I.V."/>
            <person name="Martin F.M."/>
        </authorList>
    </citation>
    <scope>NUCLEOTIDE SEQUENCE [LARGE SCALE GENOMIC DNA]</scope>
    <source>
        <strain evidence="5 6">CBS 459.81</strain>
    </source>
</reference>
<keyword evidence="3" id="KW-0238">DNA-binding</keyword>
<feature type="non-terminal residue" evidence="5">
    <location>
        <position position="185"/>
    </location>
</feature>
<feature type="region of interest" description="Disordered" evidence="4">
    <location>
        <begin position="141"/>
        <end position="166"/>
    </location>
</feature>
<dbReference type="PANTHER" id="PTHR14773:SF0">
    <property type="entry name" value="WD REPEAT-CONTAINING PROTEIN 76"/>
    <property type="match status" value="1"/>
</dbReference>
<keyword evidence="2" id="KW-0677">Repeat</keyword>
<feature type="compositionally biased region" description="Basic and acidic residues" evidence="4">
    <location>
        <begin position="149"/>
        <end position="166"/>
    </location>
</feature>
<comment type="function">
    <text evidence="3">DNA-binding protein that binds to both single- and double-stranded DNA. Binds preferentially to UV-damaged DNA. May be involved in DNA-metabolic processes.</text>
</comment>
<dbReference type="Proteomes" id="UP000250266">
    <property type="component" value="Unassembled WGS sequence"/>
</dbReference>
<feature type="compositionally biased region" description="Basic residues" evidence="4">
    <location>
        <begin position="53"/>
        <end position="65"/>
    </location>
</feature>
<sequence>MARPKPQIEISEYERKRAENIAKTQALLRQLESEAVSAGLAPTAKNKPAAAKAKAKAKAKSNAPKKVKEEVVPTRTSSRLRGIVADSEVAKRKADEEEDRVREAERAKRRRVVGDLALGDILVGGKEGGWKDLLGPEDGWKGLLGPARPGERALKREDVEETKDEGLKGLRERMGGLRLWGEWEP</sequence>
<evidence type="ECO:0000256" key="2">
    <source>
        <dbReference type="ARBA" id="ARBA00022737"/>
    </source>
</evidence>
<protein>
    <recommendedName>
        <fullName evidence="3">DNA damage-binding protein CMR1</fullName>
    </recommendedName>
</protein>
<dbReference type="GO" id="GO:0003677">
    <property type="term" value="F:DNA binding"/>
    <property type="evidence" value="ECO:0007669"/>
    <property type="project" value="UniProtKB-UniRule"/>
</dbReference>
<evidence type="ECO:0000313" key="5">
    <source>
        <dbReference type="EMBL" id="OCK81228.1"/>
    </source>
</evidence>
<dbReference type="EMBL" id="KV744929">
    <property type="protein sequence ID" value="OCK81228.1"/>
    <property type="molecule type" value="Genomic_DNA"/>
</dbReference>
<accession>A0A8E2JG36</accession>
<feature type="region of interest" description="Disordered" evidence="4">
    <location>
        <begin position="38"/>
        <end position="78"/>
    </location>
</feature>
<dbReference type="GO" id="GO:0005634">
    <property type="term" value="C:nucleus"/>
    <property type="evidence" value="ECO:0007669"/>
    <property type="project" value="TreeGrafter"/>
</dbReference>
<dbReference type="PANTHER" id="PTHR14773">
    <property type="entry name" value="WD REPEAT-CONTAINING PROTEIN 76"/>
    <property type="match status" value="1"/>
</dbReference>
<dbReference type="AlphaFoldDB" id="A0A8E2JG36"/>
<keyword evidence="3" id="KW-0227">DNA damage</keyword>
<evidence type="ECO:0000256" key="1">
    <source>
        <dbReference type="ARBA" id="ARBA00022574"/>
    </source>
</evidence>